<name>A0A077ZPL5_STYLE</name>
<keyword evidence="3" id="KW-1185">Reference proteome</keyword>
<feature type="transmembrane region" description="Helical" evidence="1">
    <location>
        <begin position="70"/>
        <end position="98"/>
    </location>
</feature>
<dbReference type="OrthoDB" id="6108356at2759"/>
<dbReference type="AlphaFoldDB" id="A0A077ZPL5"/>
<evidence type="ECO:0000313" key="2">
    <source>
        <dbReference type="EMBL" id="CDW71404.1"/>
    </source>
</evidence>
<keyword evidence="1" id="KW-0472">Membrane</keyword>
<keyword evidence="1" id="KW-1133">Transmembrane helix</keyword>
<accession>A0A077ZPL5</accession>
<evidence type="ECO:0008006" key="4">
    <source>
        <dbReference type="Google" id="ProtNLM"/>
    </source>
</evidence>
<gene>
    <name evidence="2" type="primary">Contig186.g222</name>
    <name evidence="2" type="ORF">STYLEM_347</name>
</gene>
<feature type="transmembrane region" description="Helical" evidence="1">
    <location>
        <begin position="12"/>
        <end position="31"/>
    </location>
</feature>
<evidence type="ECO:0000313" key="3">
    <source>
        <dbReference type="Proteomes" id="UP000039865"/>
    </source>
</evidence>
<protein>
    <recommendedName>
        <fullName evidence="4">Ion transport domain-containing protein</fullName>
    </recommendedName>
</protein>
<evidence type="ECO:0000256" key="1">
    <source>
        <dbReference type="SAM" id="Phobius"/>
    </source>
</evidence>
<reference evidence="2 3" key="1">
    <citation type="submission" date="2014-06" db="EMBL/GenBank/DDBJ databases">
        <authorList>
            <person name="Swart Estienne"/>
        </authorList>
    </citation>
    <scope>NUCLEOTIDE SEQUENCE [LARGE SCALE GENOMIC DNA]</scope>
    <source>
        <strain evidence="2 3">130c</strain>
    </source>
</reference>
<dbReference type="Proteomes" id="UP000039865">
    <property type="component" value="Unassembled WGS sequence"/>
</dbReference>
<keyword evidence="1" id="KW-0812">Transmembrane</keyword>
<organism evidence="2 3">
    <name type="scientific">Stylonychia lemnae</name>
    <name type="common">Ciliate</name>
    <dbReference type="NCBI Taxonomy" id="5949"/>
    <lineage>
        <taxon>Eukaryota</taxon>
        <taxon>Sar</taxon>
        <taxon>Alveolata</taxon>
        <taxon>Ciliophora</taxon>
        <taxon>Intramacronucleata</taxon>
        <taxon>Spirotrichea</taxon>
        <taxon>Stichotrichia</taxon>
        <taxon>Sporadotrichida</taxon>
        <taxon>Oxytrichidae</taxon>
        <taxon>Stylonychinae</taxon>
        <taxon>Stylonychia</taxon>
    </lineage>
</organism>
<dbReference type="EMBL" id="CCKQ01000345">
    <property type="protein sequence ID" value="CDW71404.1"/>
    <property type="molecule type" value="Genomic_DNA"/>
</dbReference>
<proteinExistence type="predicted"/>
<sequence>MITKVFQDLKYFISFFLIFIIQFGLIFTVLFRAAPVEEYEGVDAFGYYLMIFRIAAGDFATDNYKDQSQFLVIITWIVWIIAVIALNIIFMNFIVAVISESYEKVMQKIVAETFKVKCQEGKLAQKAKKTVRQCAMINIGEWQGFIKDIKNTIKTTATRAKNETLQNLSLIQSTNQILMEQLKHDTNKQFYEMRAEFKKDVNEIQDTLKQRMDGLELLVKDSLSKLLENASKQQQ</sequence>
<dbReference type="Gene3D" id="1.10.287.70">
    <property type="match status" value="1"/>
</dbReference>
<dbReference type="InParanoid" id="A0A077ZPL5"/>